<evidence type="ECO:0000313" key="2">
    <source>
        <dbReference type="EMBL" id="ETX14457.1"/>
    </source>
</evidence>
<evidence type="ECO:0000256" key="1">
    <source>
        <dbReference type="SAM" id="MobiDB-lite"/>
    </source>
</evidence>
<dbReference type="PIRSF" id="PIRSF032131">
    <property type="entry name" value="UCP032131"/>
    <property type="match status" value="1"/>
</dbReference>
<feature type="region of interest" description="Disordered" evidence="1">
    <location>
        <begin position="52"/>
        <end position="71"/>
    </location>
</feature>
<dbReference type="InterPro" id="IPR009562">
    <property type="entry name" value="DUF1178"/>
</dbReference>
<comment type="caution">
    <text evidence="2">The sequence shown here is derived from an EMBL/GenBank/DDBJ whole genome shotgun (WGS) entry which is preliminary data.</text>
</comment>
<dbReference type="EMBL" id="JALZ01000010">
    <property type="protein sequence ID" value="ETX14457.1"/>
    <property type="molecule type" value="Genomic_DNA"/>
</dbReference>
<gene>
    <name evidence="2" type="ORF">OCH239_02510</name>
</gene>
<protein>
    <submittedName>
        <fullName evidence="2">Uncharacterized protein</fullName>
    </submittedName>
</protein>
<sequence length="142" mass="15348">MIRYTLRCADGHEFESWFQSAGAFDALARSGHLSCAVCGSPRVEKSLMAPHVAADAEASPPKRALSAPKSPAEQALAALRKHIEKSADYVGRDFATQARAMHLGDAPERPIWGETRPDEAKALLEDGVPVAPLPFRRAKDSN</sequence>
<dbReference type="STRING" id="1449350.OCH239_02510"/>
<dbReference type="RefSeq" id="WP_037262342.1">
    <property type="nucleotide sequence ID" value="NZ_JALZ01000010.1"/>
</dbReference>
<keyword evidence="3" id="KW-1185">Reference proteome</keyword>
<dbReference type="AlphaFoldDB" id="X7EEW7"/>
<evidence type="ECO:0000313" key="3">
    <source>
        <dbReference type="Proteomes" id="UP000022447"/>
    </source>
</evidence>
<accession>X7EEW7</accession>
<dbReference type="Pfam" id="PF06676">
    <property type="entry name" value="DUF1178"/>
    <property type="match status" value="1"/>
</dbReference>
<dbReference type="PATRIC" id="fig|1449350.3.peg.2255"/>
<dbReference type="eggNOG" id="COG5319">
    <property type="taxonomic scope" value="Bacteria"/>
</dbReference>
<proteinExistence type="predicted"/>
<dbReference type="Proteomes" id="UP000022447">
    <property type="component" value="Unassembled WGS sequence"/>
</dbReference>
<dbReference type="OrthoDB" id="9799894at2"/>
<reference evidence="2 3" key="1">
    <citation type="submission" date="2014-01" db="EMBL/GenBank/DDBJ databases">
        <title>Roseivivax halodurans JCM 10272 Genome Sequencing.</title>
        <authorList>
            <person name="Lai Q."/>
            <person name="Li G."/>
            <person name="Shao Z."/>
        </authorList>
    </citation>
    <scope>NUCLEOTIDE SEQUENCE [LARGE SCALE GENOMIC DNA]</scope>
    <source>
        <strain evidence="2 3">JCM 10272</strain>
    </source>
</reference>
<name>X7EEW7_9RHOB</name>
<organism evidence="2 3">
    <name type="scientific">Roseivivax halodurans JCM 10272</name>
    <dbReference type="NCBI Taxonomy" id="1449350"/>
    <lineage>
        <taxon>Bacteria</taxon>
        <taxon>Pseudomonadati</taxon>
        <taxon>Pseudomonadota</taxon>
        <taxon>Alphaproteobacteria</taxon>
        <taxon>Rhodobacterales</taxon>
        <taxon>Roseobacteraceae</taxon>
        <taxon>Roseivivax</taxon>
    </lineage>
</organism>